<dbReference type="EMBL" id="JAVDVX010000006">
    <property type="protein sequence ID" value="MDR7091472.1"/>
    <property type="molecule type" value="Genomic_DNA"/>
</dbReference>
<proteinExistence type="predicted"/>
<comment type="caution">
    <text evidence="1">The sequence shown here is derived from an EMBL/GenBank/DDBJ whole genome shotgun (WGS) entry which is preliminary data.</text>
</comment>
<dbReference type="RefSeq" id="WP_310074797.1">
    <property type="nucleotide sequence ID" value="NZ_JAVDVX010000006.1"/>
</dbReference>
<keyword evidence="2" id="KW-1185">Reference proteome</keyword>
<evidence type="ECO:0000313" key="2">
    <source>
        <dbReference type="Proteomes" id="UP001253595"/>
    </source>
</evidence>
<evidence type="ECO:0008006" key="3">
    <source>
        <dbReference type="Google" id="ProtNLM"/>
    </source>
</evidence>
<evidence type="ECO:0000313" key="1">
    <source>
        <dbReference type="EMBL" id="MDR7091472.1"/>
    </source>
</evidence>
<name>A0ABU1V1Z3_9GAMM</name>
<reference evidence="1 2" key="1">
    <citation type="submission" date="2023-07" db="EMBL/GenBank/DDBJ databases">
        <title>Sorghum-associated microbial communities from plants grown in Nebraska, USA.</title>
        <authorList>
            <person name="Schachtman D."/>
        </authorList>
    </citation>
    <scope>NUCLEOTIDE SEQUENCE [LARGE SCALE GENOMIC DNA]</scope>
    <source>
        <strain evidence="1 2">BE190</strain>
    </source>
</reference>
<organism evidence="1 2">
    <name type="scientific">Cellvibrio fibrivorans</name>
    <dbReference type="NCBI Taxonomy" id="126350"/>
    <lineage>
        <taxon>Bacteria</taxon>
        <taxon>Pseudomonadati</taxon>
        <taxon>Pseudomonadota</taxon>
        <taxon>Gammaproteobacteria</taxon>
        <taxon>Cellvibrionales</taxon>
        <taxon>Cellvibrionaceae</taxon>
        <taxon>Cellvibrio</taxon>
    </lineage>
</organism>
<accession>A0ABU1V1Z3</accession>
<feature type="non-terminal residue" evidence="1">
    <location>
        <position position="61"/>
    </location>
</feature>
<dbReference type="Proteomes" id="UP001253595">
    <property type="component" value="Unassembled WGS sequence"/>
</dbReference>
<protein>
    <recommendedName>
        <fullName evidence="3">TonB-dependent receptor</fullName>
    </recommendedName>
</protein>
<gene>
    <name evidence="1" type="ORF">J2X05_003507</name>
</gene>
<sequence>MNTRAHFKKKLIASVIASTVVTGFSGYSVAQGDVVEEVTVTGIRASLERSMDTKRNSAGVV</sequence>